<comment type="caution">
    <text evidence="6">The sequence shown here is derived from an EMBL/GenBank/DDBJ whole genome shotgun (WGS) entry which is preliminary data.</text>
</comment>
<feature type="transmembrane region" description="Helical" evidence="4">
    <location>
        <begin position="72"/>
        <end position="93"/>
    </location>
</feature>
<feature type="transmembrane region" description="Helical" evidence="4">
    <location>
        <begin position="12"/>
        <end position="30"/>
    </location>
</feature>
<proteinExistence type="predicted"/>
<dbReference type="AlphaFoldDB" id="A0A4R5DDN2"/>
<dbReference type="SUPFAM" id="SSF46894">
    <property type="entry name" value="C-terminal effector domain of the bipartite response regulators"/>
    <property type="match status" value="1"/>
</dbReference>
<keyword evidence="2" id="KW-0238">DNA-binding</keyword>
<dbReference type="GO" id="GO:0006355">
    <property type="term" value="P:regulation of DNA-templated transcription"/>
    <property type="evidence" value="ECO:0007669"/>
    <property type="project" value="InterPro"/>
</dbReference>
<keyword evidence="1" id="KW-0805">Transcription regulation</keyword>
<evidence type="ECO:0000313" key="7">
    <source>
        <dbReference type="Proteomes" id="UP000294850"/>
    </source>
</evidence>
<dbReference type="PROSITE" id="PS00622">
    <property type="entry name" value="HTH_LUXR_1"/>
    <property type="match status" value="1"/>
</dbReference>
<evidence type="ECO:0000256" key="3">
    <source>
        <dbReference type="ARBA" id="ARBA00023163"/>
    </source>
</evidence>
<dbReference type="EMBL" id="SMFL01000024">
    <property type="protein sequence ID" value="TDE08675.1"/>
    <property type="molecule type" value="Genomic_DNA"/>
</dbReference>
<keyword evidence="3" id="KW-0804">Transcription</keyword>
<dbReference type="CDD" id="cd06170">
    <property type="entry name" value="LuxR_C_like"/>
    <property type="match status" value="1"/>
</dbReference>
<dbReference type="InterPro" id="IPR000792">
    <property type="entry name" value="Tscrpt_reg_LuxR_C"/>
</dbReference>
<dbReference type="PANTHER" id="PTHR44688:SF16">
    <property type="entry name" value="DNA-BINDING TRANSCRIPTIONAL ACTIVATOR DEVR_DOSR"/>
    <property type="match status" value="1"/>
</dbReference>
<evidence type="ECO:0000259" key="5">
    <source>
        <dbReference type="PROSITE" id="PS50043"/>
    </source>
</evidence>
<gene>
    <name evidence="6" type="ORF">E0F88_32105</name>
</gene>
<keyword evidence="7" id="KW-1185">Reference proteome</keyword>
<dbReference type="GO" id="GO:0003677">
    <property type="term" value="F:DNA binding"/>
    <property type="evidence" value="ECO:0007669"/>
    <property type="project" value="UniProtKB-KW"/>
</dbReference>
<dbReference type="RefSeq" id="WP_131962657.1">
    <property type="nucleotide sequence ID" value="NZ_SMFL01000024.1"/>
</dbReference>
<feature type="transmembrane region" description="Helical" evidence="4">
    <location>
        <begin position="135"/>
        <end position="154"/>
    </location>
</feature>
<name>A0A4R5DDN2_9BACT</name>
<dbReference type="InterPro" id="IPR036388">
    <property type="entry name" value="WH-like_DNA-bd_sf"/>
</dbReference>
<reference evidence="6 7" key="1">
    <citation type="submission" date="2019-03" db="EMBL/GenBank/DDBJ databases">
        <title>Dyadobacter AR-3-6 sp. nov., isolated from arctic soil.</title>
        <authorList>
            <person name="Chaudhary D.K."/>
        </authorList>
    </citation>
    <scope>NUCLEOTIDE SEQUENCE [LARGE SCALE GENOMIC DNA]</scope>
    <source>
        <strain evidence="6 7">AR-3-6</strain>
    </source>
</reference>
<evidence type="ECO:0000256" key="2">
    <source>
        <dbReference type="ARBA" id="ARBA00023125"/>
    </source>
</evidence>
<evidence type="ECO:0000313" key="6">
    <source>
        <dbReference type="EMBL" id="TDE08675.1"/>
    </source>
</evidence>
<feature type="transmembrane region" description="Helical" evidence="4">
    <location>
        <begin position="105"/>
        <end position="123"/>
    </location>
</feature>
<keyword evidence="4" id="KW-1133">Transmembrane helix</keyword>
<feature type="domain" description="HTH luxR-type" evidence="5">
    <location>
        <begin position="245"/>
        <end position="311"/>
    </location>
</feature>
<dbReference type="SMART" id="SM00421">
    <property type="entry name" value="HTH_LUXR"/>
    <property type="match status" value="1"/>
</dbReference>
<sequence>MGRIAGTDMHVVTFLFVVVELLMFTSQTILFLSRPKDSDRKYYMILLGLLIIKNIASGLFPDPGFTNIPLAVQYGLAYGAGFVMASYFPFYFYRVFELNGLRWHALYGVPLLILVPFFLFFLSETIITGNIESSINHGLILPGVYGLILLFIILSEIRKKYLGQVKSKNYFEVIAVYVAITPWAFLAFCAFYRIEQVKEVFLTNAGFIVITILFIGKGVKTDRDSHLLLEELSNRKVFDNNQVFEQNLTNYNLTAKEKEVVNHIREGKTYKAIADELHRSERTVTTHAANIFFKVGVSNKVELLTKLETIDIKEEKAPN</sequence>
<feature type="transmembrane region" description="Helical" evidence="4">
    <location>
        <begin position="42"/>
        <end position="60"/>
    </location>
</feature>
<accession>A0A4R5DDN2</accession>
<keyword evidence="4" id="KW-0812">Transmembrane</keyword>
<dbReference type="PANTHER" id="PTHR44688">
    <property type="entry name" value="DNA-BINDING TRANSCRIPTIONAL ACTIVATOR DEVR_DOSR"/>
    <property type="match status" value="1"/>
</dbReference>
<dbReference type="OrthoDB" id="966138at2"/>
<evidence type="ECO:0000256" key="4">
    <source>
        <dbReference type="SAM" id="Phobius"/>
    </source>
</evidence>
<dbReference type="PROSITE" id="PS50043">
    <property type="entry name" value="HTH_LUXR_2"/>
    <property type="match status" value="1"/>
</dbReference>
<dbReference type="PRINTS" id="PR00038">
    <property type="entry name" value="HTHLUXR"/>
</dbReference>
<dbReference type="Proteomes" id="UP000294850">
    <property type="component" value="Unassembled WGS sequence"/>
</dbReference>
<dbReference type="InterPro" id="IPR016032">
    <property type="entry name" value="Sig_transdc_resp-reg_C-effctor"/>
</dbReference>
<protein>
    <submittedName>
        <fullName evidence="6">LuxR family transcriptional regulator</fullName>
    </submittedName>
</protein>
<dbReference type="Gene3D" id="1.10.10.10">
    <property type="entry name" value="Winged helix-like DNA-binding domain superfamily/Winged helix DNA-binding domain"/>
    <property type="match status" value="1"/>
</dbReference>
<evidence type="ECO:0000256" key="1">
    <source>
        <dbReference type="ARBA" id="ARBA00023015"/>
    </source>
</evidence>
<keyword evidence="4" id="KW-0472">Membrane</keyword>
<organism evidence="6 7">
    <name type="scientific">Dyadobacter psychrotolerans</name>
    <dbReference type="NCBI Taxonomy" id="2541721"/>
    <lineage>
        <taxon>Bacteria</taxon>
        <taxon>Pseudomonadati</taxon>
        <taxon>Bacteroidota</taxon>
        <taxon>Cytophagia</taxon>
        <taxon>Cytophagales</taxon>
        <taxon>Spirosomataceae</taxon>
        <taxon>Dyadobacter</taxon>
    </lineage>
</organism>
<feature type="transmembrane region" description="Helical" evidence="4">
    <location>
        <begin position="174"/>
        <end position="194"/>
    </location>
</feature>
<dbReference type="Pfam" id="PF00196">
    <property type="entry name" value="GerE"/>
    <property type="match status" value="1"/>
</dbReference>
<feature type="transmembrane region" description="Helical" evidence="4">
    <location>
        <begin position="200"/>
        <end position="219"/>
    </location>
</feature>